<evidence type="ECO:0000256" key="1">
    <source>
        <dbReference type="SAM" id="MobiDB-lite"/>
    </source>
</evidence>
<organism evidence="2 3">
    <name type="scientific">Portunus trituberculatus</name>
    <name type="common">Swimming crab</name>
    <name type="synonym">Neptunus trituberculatus</name>
    <dbReference type="NCBI Taxonomy" id="210409"/>
    <lineage>
        <taxon>Eukaryota</taxon>
        <taxon>Metazoa</taxon>
        <taxon>Ecdysozoa</taxon>
        <taxon>Arthropoda</taxon>
        <taxon>Crustacea</taxon>
        <taxon>Multicrustacea</taxon>
        <taxon>Malacostraca</taxon>
        <taxon>Eumalacostraca</taxon>
        <taxon>Eucarida</taxon>
        <taxon>Decapoda</taxon>
        <taxon>Pleocyemata</taxon>
        <taxon>Brachyura</taxon>
        <taxon>Eubrachyura</taxon>
        <taxon>Portunoidea</taxon>
        <taxon>Portunidae</taxon>
        <taxon>Portuninae</taxon>
        <taxon>Portunus</taxon>
    </lineage>
</organism>
<dbReference type="AlphaFoldDB" id="A0A5B7ERI0"/>
<name>A0A5B7ERI0_PORTR</name>
<feature type="region of interest" description="Disordered" evidence="1">
    <location>
        <begin position="49"/>
        <end position="70"/>
    </location>
</feature>
<keyword evidence="3" id="KW-1185">Reference proteome</keyword>
<sequence>MKCGLWCPMAYPCKAKPASPRMISIMEVVPCVGQARVKVVVWRGTLGKGVRAAGTKPPADGTRAGLGSLG</sequence>
<evidence type="ECO:0000313" key="2">
    <source>
        <dbReference type="EMBL" id="MPC35533.1"/>
    </source>
</evidence>
<gene>
    <name evidence="2" type="ORF">E2C01_028958</name>
</gene>
<proteinExistence type="predicted"/>
<reference evidence="2 3" key="1">
    <citation type="submission" date="2019-05" db="EMBL/GenBank/DDBJ databases">
        <title>Another draft genome of Portunus trituberculatus and its Hox gene families provides insights of decapod evolution.</title>
        <authorList>
            <person name="Jeong J.-H."/>
            <person name="Song I."/>
            <person name="Kim S."/>
            <person name="Choi T."/>
            <person name="Kim D."/>
            <person name="Ryu S."/>
            <person name="Kim W."/>
        </authorList>
    </citation>
    <scope>NUCLEOTIDE SEQUENCE [LARGE SCALE GENOMIC DNA]</scope>
    <source>
        <tissue evidence="2">Muscle</tissue>
    </source>
</reference>
<comment type="caution">
    <text evidence="2">The sequence shown here is derived from an EMBL/GenBank/DDBJ whole genome shotgun (WGS) entry which is preliminary data.</text>
</comment>
<accession>A0A5B7ERI0</accession>
<dbReference type="Proteomes" id="UP000324222">
    <property type="component" value="Unassembled WGS sequence"/>
</dbReference>
<protein>
    <submittedName>
        <fullName evidence="2">Uncharacterized protein</fullName>
    </submittedName>
</protein>
<dbReference type="EMBL" id="VSRR010003298">
    <property type="protein sequence ID" value="MPC35533.1"/>
    <property type="molecule type" value="Genomic_DNA"/>
</dbReference>
<evidence type="ECO:0000313" key="3">
    <source>
        <dbReference type="Proteomes" id="UP000324222"/>
    </source>
</evidence>